<dbReference type="EMBL" id="JYDP01000007">
    <property type="protein sequence ID" value="KRZ17362.1"/>
    <property type="molecule type" value="Genomic_DNA"/>
</dbReference>
<evidence type="ECO:0000313" key="2">
    <source>
        <dbReference type="Proteomes" id="UP000055024"/>
    </source>
</evidence>
<evidence type="ECO:0000313" key="1">
    <source>
        <dbReference type="EMBL" id="KRZ17362.1"/>
    </source>
</evidence>
<dbReference type="AlphaFoldDB" id="A0A0V1I4T3"/>
<dbReference type="OrthoDB" id="10530945at2759"/>
<name>A0A0V1I4T3_9BILA</name>
<dbReference type="Proteomes" id="UP000055024">
    <property type="component" value="Unassembled WGS sequence"/>
</dbReference>
<organism evidence="1 2">
    <name type="scientific">Trichinella zimbabwensis</name>
    <dbReference type="NCBI Taxonomy" id="268475"/>
    <lineage>
        <taxon>Eukaryota</taxon>
        <taxon>Metazoa</taxon>
        <taxon>Ecdysozoa</taxon>
        <taxon>Nematoda</taxon>
        <taxon>Enoplea</taxon>
        <taxon>Dorylaimia</taxon>
        <taxon>Trichinellida</taxon>
        <taxon>Trichinellidae</taxon>
        <taxon>Trichinella</taxon>
    </lineage>
</organism>
<accession>A0A0V1I4T3</accession>
<reference evidence="1 2" key="1">
    <citation type="submission" date="2015-01" db="EMBL/GenBank/DDBJ databases">
        <title>Evolution of Trichinella species and genotypes.</title>
        <authorList>
            <person name="Korhonen P.K."/>
            <person name="Edoardo P."/>
            <person name="Giuseppe L.R."/>
            <person name="Gasser R.B."/>
        </authorList>
    </citation>
    <scope>NUCLEOTIDE SEQUENCE [LARGE SCALE GENOMIC DNA]</scope>
    <source>
        <strain evidence="1">ISS1029</strain>
    </source>
</reference>
<proteinExistence type="predicted"/>
<sequence length="67" mass="7805">MCSDTRLKSKGQEISYRIEKYRRLSMTGSVYGMEKSKIVAMNIKQQQQQQQAEEEYYLFCGTIAGEL</sequence>
<comment type="caution">
    <text evidence="1">The sequence shown here is derived from an EMBL/GenBank/DDBJ whole genome shotgun (WGS) entry which is preliminary data.</text>
</comment>
<protein>
    <submittedName>
        <fullName evidence="1">Uncharacterized protein</fullName>
    </submittedName>
</protein>
<gene>
    <name evidence="1" type="ORF">T11_11855</name>
</gene>
<keyword evidence="2" id="KW-1185">Reference proteome</keyword>